<evidence type="ECO:0000313" key="2">
    <source>
        <dbReference type="Proteomes" id="UP000297597"/>
    </source>
</evidence>
<protein>
    <submittedName>
        <fullName evidence="1">Uncharacterized protein</fullName>
    </submittedName>
</protein>
<keyword evidence="2" id="KW-1185">Reference proteome</keyword>
<sequence>MENARILDERLKRIIGEVGHRAGSEIRRSLLQDMENSFTAALEAHCRRETEKLLKLFSEAVNKI</sequence>
<dbReference type="AlphaFoldDB" id="A0A4Y7RTN2"/>
<dbReference type="RefSeq" id="WP_134212860.1">
    <property type="nucleotide sequence ID" value="NZ_QFFZ01000007.1"/>
</dbReference>
<dbReference type="OrthoDB" id="1809534at2"/>
<comment type="caution">
    <text evidence="1">The sequence shown here is derived from an EMBL/GenBank/DDBJ whole genome shotgun (WGS) entry which is preliminary data.</text>
</comment>
<evidence type="ECO:0000313" key="1">
    <source>
        <dbReference type="EMBL" id="TEB12364.1"/>
    </source>
</evidence>
<dbReference type="Proteomes" id="UP000297597">
    <property type="component" value="Unassembled WGS sequence"/>
</dbReference>
<gene>
    <name evidence="1" type="ORF">Pmgp_00981</name>
</gene>
<dbReference type="EMBL" id="QFFZ01000007">
    <property type="protein sequence ID" value="TEB12364.1"/>
    <property type="molecule type" value="Genomic_DNA"/>
</dbReference>
<reference evidence="1 2" key="1">
    <citation type="journal article" date="2018" name="Environ. Microbiol.">
        <title>Novel energy conservation strategies and behaviour of Pelotomaculum schinkii driving syntrophic propionate catabolism.</title>
        <authorList>
            <person name="Hidalgo-Ahumada C.A.P."/>
            <person name="Nobu M.K."/>
            <person name="Narihiro T."/>
            <person name="Tamaki H."/>
            <person name="Liu W.T."/>
            <person name="Kamagata Y."/>
            <person name="Stams A.J.M."/>
            <person name="Imachi H."/>
            <person name="Sousa D.Z."/>
        </authorList>
    </citation>
    <scope>NUCLEOTIDE SEQUENCE [LARGE SCALE GENOMIC DNA]</scope>
    <source>
        <strain evidence="1 2">MGP</strain>
    </source>
</reference>
<proteinExistence type="predicted"/>
<accession>A0A4Y7RTN2</accession>
<name>A0A4Y7RTN2_9FIRM</name>
<organism evidence="1 2">
    <name type="scientific">Pelotomaculum propionicicum</name>
    <dbReference type="NCBI Taxonomy" id="258475"/>
    <lineage>
        <taxon>Bacteria</taxon>
        <taxon>Bacillati</taxon>
        <taxon>Bacillota</taxon>
        <taxon>Clostridia</taxon>
        <taxon>Eubacteriales</taxon>
        <taxon>Desulfotomaculaceae</taxon>
        <taxon>Pelotomaculum</taxon>
    </lineage>
</organism>